<dbReference type="PANTHER" id="PTHR36305:SF1">
    <property type="entry name" value="PHOSPHATIDYLGLYCEROPHOSPHATASE A"/>
    <property type="match status" value="1"/>
</dbReference>
<comment type="caution">
    <text evidence="4">The sequence shown here is derived from an EMBL/GenBank/DDBJ whole genome shotgun (WGS) entry which is preliminary data.</text>
</comment>
<comment type="subcellular location">
    <subcellularLocation>
        <location evidence="1">Cell inner membrane</location>
        <topology evidence="1">Multi-pass membrane protein</topology>
    </subcellularLocation>
</comment>
<comment type="cofactor">
    <cofactor evidence="1">
        <name>Mg(2+)</name>
        <dbReference type="ChEBI" id="CHEBI:18420"/>
    </cofactor>
</comment>
<comment type="function">
    <text evidence="1">Lipid phosphatase which dephosphorylates phosphatidylglycerophosphate (PGP) to phosphatidylglycerol (PG).</text>
</comment>
<dbReference type="GO" id="GO:0005886">
    <property type="term" value="C:plasma membrane"/>
    <property type="evidence" value="ECO:0007669"/>
    <property type="project" value="UniProtKB-SubCell"/>
</dbReference>
<keyword evidence="1" id="KW-0479">Metal-binding</keyword>
<dbReference type="InterPro" id="IPR036681">
    <property type="entry name" value="PgpA-like_sf"/>
</dbReference>
<proteinExistence type="predicted"/>
<feature type="transmembrane region" description="Helical" evidence="2">
    <location>
        <begin position="57"/>
        <end position="78"/>
    </location>
</feature>
<organism evidence="4 5">
    <name type="scientific">Elongatibacter sediminis</name>
    <dbReference type="NCBI Taxonomy" id="3119006"/>
    <lineage>
        <taxon>Bacteria</taxon>
        <taxon>Pseudomonadati</taxon>
        <taxon>Pseudomonadota</taxon>
        <taxon>Gammaproteobacteria</taxon>
        <taxon>Chromatiales</taxon>
        <taxon>Wenzhouxiangellaceae</taxon>
        <taxon>Elongatibacter</taxon>
    </lineage>
</organism>
<keyword evidence="1" id="KW-0595">Phospholipid degradation</keyword>
<keyword evidence="1 2" id="KW-0812">Transmembrane</keyword>
<keyword evidence="1" id="KW-0460">Magnesium</keyword>
<feature type="transmembrane region" description="Helical" evidence="2">
    <location>
        <begin position="142"/>
        <end position="164"/>
    </location>
</feature>
<dbReference type="GO" id="GO:0046872">
    <property type="term" value="F:metal ion binding"/>
    <property type="evidence" value="ECO:0007669"/>
    <property type="project" value="UniProtKB-KW"/>
</dbReference>
<keyword evidence="2" id="KW-1133">Transmembrane helix</keyword>
<keyword evidence="1" id="KW-0442">Lipid degradation</keyword>
<feature type="transmembrane region" description="Helical" evidence="2">
    <location>
        <begin position="98"/>
        <end position="121"/>
    </location>
</feature>
<feature type="domain" description="YutG/PgpA" evidence="3">
    <location>
        <begin position="23"/>
        <end position="158"/>
    </location>
</feature>
<dbReference type="CDD" id="cd06971">
    <property type="entry name" value="PgpA"/>
    <property type="match status" value="1"/>
</dbReference>
<dbReference type="AlphaFoldDB" id="A0AAW9RN99"/>
<accession>A0AAW9RN99</accession>
<comment type="catalytic activity">
    <reaction evidence="1">
        <text>a 1,2-diacyl-sn-glycero-3-phospho-(1'-sn-glycero-3'-phosphate) + H2O = a 1,2-diacyl-sn-glycero-3-phospho-(1'-sn-glycerol) + phosphate</text>
        <dbReference type="Rhea" id="RHEA:33751"/>
        <dbReference type="ChEBI" id="CHEBI:15377"/>
        <dbReference type="ChEBI" id="CHEBI:43474"/>
        <dbReference type="ChEBI" id="CHEBI:60110"/>
        <dbReference type="ChEBI" id="CHEBI:64716"/>
        <dbReference type="EC" id="3.1.3.27"/>
    </reaction>
</comment>
<evidence type="ECO:0000313" key="5">
    <source>
        <dbReference type="Proteomes" id="UP001359886"/>
    </source>
</evidence>
<gene>
    <name evidence="4" type="ORF">V3330_15350</name>
</gene>
<evidence type="ECO:0000256" key="2">
    <source>
        <dbReference type="SAM" id="Phobius"/>
    </source>
</evidence>
<dbReference type="SUPFAM" id="SSF101307">
    <property type="entry name" value="YutG-like"/>
    <property type="match status" value="1"/>
</dbReference>
<protein>
    <recommendedName>
        <fullName evidence="1">Phosphatidylglycerophosphatase A</fullName>
        <ecNumber evidence="1">3.1.3.27</ecNumber>
    </recommendedName>
    <alternativeName>
        <fullName evidence="1">Phosphatidylglycerolphosphate phosphatase A</fullName>
    </alternativeName>
</protein>
<dbReference type="GO" id="GO:0009395">
    <property type="term" value="P:phospholipid catabolic process"/>
    <property type="evidence" value="ECO:0007669"/>
    <property type="project" value="UniProtKB-KW"/>
</dbReference>
<evidence type="ECO:0000313" key="4">
    <source>
        <dbReference type="EMBL" id="MEJ8569006.1"/>
    </source>
</evidence>
<feature type="transmembrane region" description="Helical" evidence="2">
    <location>
        <begin position="20"/>
        <end position="45"/>
    </location>
</feature>
<keyword evidence="1" id="KW-0378">Hydrolase</keyword>
<evidence type="ECO:0000256" key="1">
    <source>
        <dbReference type="PIRNR" id="PIRNR006162"/>
    </source>
</evidence>
<evidence type="ECO:0000259" key="3">
    <source>
        <dbReference type="Pfam" id="PF04608"/>
    </source>
</evidence>
<dbReference type="InterPro" id="IPR007686">
    <property type="entry name" value="YutG/PgpA"/>
</dbReference>
<sequence length="166" mass="18303">MAEDVRSRGSARRLAFGTPTGFVALGLGSGLAPVAPGTAGSLAALPLAWPLMQLAPLEFWILWVVFFALGVWCCSVVARRLGSEDPGAIVWDEMVALWAVLVFVPLQWGWWLAAFALFRLFDIVKPWPIRILEHRFREGLGIMIDDVVAALYALALLIPARLWFVS</sequence>
<keyword evidence="1" id="KW-1208">Phospholipid metabolism</keyword>
<keyword evidence="5" id="KW-1185">Reference proteome</keyword>
<dbReference type="Proteomes" id="UP001359886">
    <property type="component" value="Unassembled WGS sequence"/>
</dbReference>
<keyword evidence="1" id="KW-0997">Cell inner membrane</keyword>
<dbReference type="PIRSF" id="PIRSF006162">
    <property type="entry name" value="PgpA"/>
    <property type="match status" value="1"/>
</dbReference>
<dbReference type="EC" id="3.1.3.27" evidence="1"/>
<keyword evidence="1 2" id="KW-0472">Membrane</keyword>
<dbReference type="InterPro" id="IPR026037">
    <property type="entry name" value="PgpA"/>
</dbReference>
<keyword evidence="1" id="KW-0443">Lipid metabolism</keyword>
<comment type="pathway">
    <text evidence="1">Phospholipid metabolism; phosphatidylglycerol biosynthesis; phosphatidylglycerol from CDP-diacylglycerol: step 2/2.</text>
</comment>
<keyword evidence="1" id="KW-1003">Cell membrane</keyword>
<reference evidence="4 5" key="1">
    <citation type="submission" date="2024-02" db="EMBL/GenBank/DDBJ databases">
        <title>A novel Wenzhouxiangellaceae bacterium, isolated from coastal sediments.</title>
        <authorList>
            <person name="Du Z.-J."/>
            <person name="Ye Y.-Q."/>
            <person name="Zhang X.-Y."/>
        </authorList>
    </citation>
    <scope>NUCLEOTIDE SEQUENCE [LARGE SCALE GENOMIC DNA]</scope>
    <source>
        <strain evidence="4 5">CH-27</strain>
    </source>
</reference>
<dbReference type="PANTHER" id="PTHR36305">
    <property type="entry name" value="PHOSPHATIDYLGLYCEROPHOSPHATASE A"/>
    <property type="match status" value="1"/>
</dbReference>
<name>A0AAW9RN99_9GAMM</name>
<dbReference type="GO" id="GO:0008962">
    <property type="term" value="F:phosphatidylglycerophosphatase activity"/>
    <property type="evidence" value="ECO:0007669"/>
    <property type="project" value="UniProtKB-EC"/>
</dbReference>
<dbReference type="EMBL" id="JAZHOG010000011">
    <property type="protein sequence ID" value="MEJ8569006.1"/>
    <property type="molecule type" value="Genomic_DNA"/>
</dbReference>
<dbReference type="RefSeq" id="WP_354696331.1">
    <property type="nucleotide sequence ID" value="NZ_JAZHOG010000011.1"/>
</dbReference>
<dbReference type="Pfam" id="PF04608">
    <property type="entry name" value="PgpA"/>
    <property type="match status" value="1"/>
</dbReference>